<evidence type="ECO:0000256" key="6">
    <source>
        <dbReference type="ARBA" id="ARBA00022807"/>
    </source>
</evidence>
<dbReference type="GO" id="GO:0043130">
    <property type="term" value="F:ubiquitin binding"/>
    <property type="evidence" value="ECO:0007669"/>
    <property type="project" value="TreeGrafter"/>
</dbReference>
<comment type="catalytic activity">
    <reaction evidence="1">
        <text>Thiol-dependent hydrolysis of ester, thioester, amide, peptide and isopeptide bonds formed by the C-terminal Gly of ubiquitin (a 76-residue protein attached to proteins as an intracellular targeting signal).</text>
        <dbReference type="EC" id="3.4.19.12"/>
    </reaction>
</comment>
<dbReference type="Gene3D" id="3.30.200.60">
    <property type="entry name" value="Peptidase C65 Otubain, subdomain 1"/>
    <property type="match status" value="1"/>
</dbReference>
<dbReference type="InterPro" id="IPR042467">
    <property type="entry name" value="Peptidase_C65_otubain_sub2"/>
</dbReference>
<name>A0A7S4QNJ1_9DINO</name>
<evidence type="ECO:0000256" key="4">
    <source>
        <dbReference type="ARBA" id="ARBA00022786"/>
    </source>
</evidence>
<dbReference type="GO" id="GO:0071108">
    <property type="term" value="P:protein K48-linked deubiquitination"/>
    <property type="evidence" value="ECO:0007669"/>
    <property type="project" value="TreeGrafter"/>
</dbReference>
<dbReference type="InterPro" id="IPR038765">
    <property type="entry name" value="Papain-like_cys_pep_sf"/>
</dbReference>
<dbReference type="AlphaFoldDB" id="A0A7S4QNJ1"/>
<accession>A0A7S4QNJ1</accession>
<evidence type="ECO:0000256" key="7">
    <source>
        <dbReference type="SAM" id="MobiDB-lite"/>
    </source>
</evidence>
<dbReference type="GO" id="GO:0006508">
    <property type="term" value="P:proteolysis"/>
    <property type="evidence" value="ECO:0007669"/>
    <property type="project" value="UniProtKB-KW"/>
</dbReference>
<evidence type="ECO:0000313" key="8">
    <source>
        <dbReference type="EMBL" id="CAE4589084.1"/>
    </source>
</evidence>
<dbReference type="SUPFAM" id="SSF54001">
    <property type="entry name" value="Cysteine proteinases"/>
    <property type="match status" value="1"/>
</dbReference>
<dbReference type="PANTHER" id="PTHR12931">
    <property type="entry name" value="UBIQUITIN THIOLESTERASE PROTEIN OTUB"/>
    <property type="match status" value="1"/>
</dbReference>
<dbReference type="PANTHER" id="PTHR12931:SF15">
    <property type="entry name" value="UBIQUITIN THIOESTERASE OTUBAIN-LIKE"/>
    <property type="match status" value="1"/>
</dbReference>
<evidence type="ECO:0000256" key="3">
    <source>
        <dbReference type="ARBA" id="ARBA00022670"/>
    </source>
</evidence>
<dbReference type="Pfam" id="PF10275">
    <property type="entry name" value="Peptidase_C65"/>
    <property type="match status" value="1"/>
</dbReference>
<dbReference type="Gene3D" id="1.20.1300.20">
    <property type="entry name" value="Peptidase C65 Otubain, subdomain 2"/>
    <property type="match status" value="1"/>
</dbReference>
<dbReference type="EMBL" id="HBNR01033919">
    <property type="protein sequence ID" value="CAE4589084.1"/>
    <property type="molecule type" value="Transcribed_RNA"/>
</dbReference>
<keyword evidence="6" id="KW-0788">Thiol protease</keyword>
<proteinExistence type="predicted"/>
<gene>
    <name evidence="8" type="ORF">AMON00008_LOCUS23276</name>
</gene>
<dbReference type="CDD" id="cd22749">
    <property type="entry name" value="Otubain_C65"/>
    <property type="match status" value="1"/>
</dbReference>
<dbReference type="GO" id="GO:0005634">
    <property type="term" value="C:nucleus"/>
    <property type="evidence" value="ECO:0007669"/>
    <property type="project" value="TreeGrafter"/>
</dbReference>
<dbReference type="InterPro" id="IPR019400">
    <property type="entry name" value="Peptidase_C65_otubain"/>
</dbReference>
<keyword evidence="5" id="KW-0378">Hydrolase</keyword>
<evidence type="ECO:0000256" key="2">
    <source>
        <dbReference type="ARBA" id="ARBA00012759"/>
    </source>
</evidence>
<feature type="region of interest" description="Disordered" evidence="7">
    <location>
        <begin position="37"/>
        <end position="57"/>
    </location>
</feature>
<keyword evidence="3" id="KW-0645">Protease</keyword>
<dbReference type="EC" id="3.4.19.12" evidence="2"/>
<protein>
    <recommendedName>
        <fullName evidence="2">ubiquitinyl hydrolase 1</fullName>
        <ecNumber evidence="2">3.4.19.12</ecNumber>
    </recommendedName>
</protein>
<dbReference type="InterPro" id="IPR042468">
    <property type="entry name" value="Peptidase_C65_otubain_sub1"/>
</dbReference>
<evidence type="ECO:0000256" key="1">
    <source>
        <dbReference type="ARBA" id="ARBA00000707"/>
    </source>
</evidence>
<evidence type="ECO:0000256" key="5">
    <source>
        <dbReference type="ARBA" id="ARBA00022801"/>
    </source>
</evidence>
<feature type="region of interest" description="Disordered" evidence="7">
    <location>
        <begin position="572"/>
        <end position="594"/>
    </location>
</feature>
<sequence>MPQGAVLHRCGPSTLPAAIHPSTSHTLSAAAQPAPLSLRGLGRAPPPSPHKGNHMEQNCPPQPSAFHSEGCRMEQNCLLPPPKSRSQAATGAWAPSEDSRVAAQACLRQPSECHGEVAAADDLGSSEDATLPPWPLFLSRSEREAQTAQAEAKPAAVPVKLMVPPLVERVSLHGSTKQGCGPRRRRGRGERPRAASAPHGARGPRAVAEPAAAWTEEEKRAARAVGPQEPLSALAFEFRSSPRFVKIVKQLEQQGYRSWRRIRGDGNCLYRAVGIGLVEELVNVDEPTHAVWLDTLLAQLASLTFPAPAEAEAHRQLLQRLDGLRACGDSQDSQEAVLENWRQELCRPRGTLDLAMVRCLRLLAAEYLEKRRDAEKNGISFLTCCNTEGFSDVLDFSRKVVRKMGTEANSLVVLVLSLALDVVIRVALLDGPNSRGVVYTDHHCVKPKGRIRPIVHLQLRPGHYDLLCKPEDGTPAFHLASGSHLHKGTLSSDTSIEIEGAEAPRRSGICPGLSAPWDVPGVRKLQTGLRSAAAEALEFSEVGLVALRCELAEASQAGLAALAGMLRAARSSSAGPAQETLGTGGPTPQLTLEP</sequence>
<reference evidence="8" key="1">
    <citation type="submission" date="2021-01" db="EMBL/GenBank/DDBJ databases">
        <authorList>
            <person name="Corre E."/>
            <person name="Pelletier E."/>
            <person name="Niang G."/>
            <person name="Scheremetjew M."/>
            <person name="Finn R."/>
            <person name="Kale V."/>
            <person name="Holt S."/>
            <person name="Cochrane G."/>
            <person name="Meng A."/>
            <person name="Brown T."/>
            <person name="Cohen L."/>
        </authorList>
    </citation>
    <scope>NUCLEOTIDE SEQUENCE</scope>
    <source>
        <strain evidence="8">CCMP3105</strain>
    </source>
</reference>
<keyword evidence="4" id="KW-0833">Ubl conjugation pathway</keyword>
<feature type="region of interest" description="Disordered" evidence="7">
    <location>
        <begin position="168"/>
        <end position="225"/>
    </location>
</feature>
<dbReference type="GO" id="GO:0004843">
    <property type="term" value="F:cysteine-type deubiquitinase activity"/>
    <property type="evidence" value="ECO:0007669"/>
    <property type="project" value="UniProtKB-EC"/>
</dbReference>
<organism evidence="8">
    <name type="scientific">Alexandrium monilatum</name>
    <dbReference type="NCBI Taxonomy" id="311494"/>
    <lineage>
        <taxon>Eukaryota</taxon>
        <taxon>Sar</taxon>
        <taxon>Alveolata</taxon>
        <taxon>Dinophyceae</taxon>
        <taxon>Gonyaulacales</taxon>
        <taxon>Pyrocystaceae</taxon>
        <taxon>Alexandrium</taxon>
    </lineage>
</organism>